<evidence type="ECO:0000256" key="9">
    <source>
        <dbReference type="PIRNR" id="PIRNR000723"/>
    </source>
</evidence>
<comment type="similarity">
    <text evidence="2 9">Belongs to the carbamate kinase family.</text>
</comment>
<dbReference type="Pfam" id="PF00696">
    <property type="entry name" value="AA_kinase"/>
    <property type="match status" value="1"/>
</dbReference>
<dbReference type="STRING" id="1385514.N782_11325"/>
<accession>A0A0A2TTN4</accession>
<evidence type="ECO:0000256" key="6">
    <source>
        <dbReference type="ARBA" id="ARBA00022777"/>
    </source>
</evidence>
<dbReference type="PANTHER" id="PTHR30409:SF1">
    <property type="entry name" value="CARBAMATE KINASE-RELATED"/>
    <property type="match status" value="1"/>
</dbReference>
<dbReference type="PANTHER" id="PTHR30409">
    <property type="entry name" value="CARBAMATE KINASE"/>
    <property type="match status" value="1"/>
</dbReference>
<dbReference type="eggNOG" id="COG0549">
    <property type="taxonomic scope" value="Bacteria"/>
</dbReference>
<dbReference type="AlphaFoldDB" id="A0A0A2TTN4"/>
<organism evidence="11 12">
    <name type="scientific">Pontibacillus yanchengensis Y32</name>
    <dbReference type="NCBI Taxonomy" id="1385514"/>
    <lineage>
        <taxon>Bacteria</taxon>
        <taxon>Bacillati</taxon>
        <taxon>Bacillota</taxon>
        <taxon>Bacilli</taxon>
        <taxon>Bacillales</taxon>
        <taxon>Bacillaceae</taxon>
        <taxon>Pontibacillus</taxon>
    </lineage>
</organism>
<evidence type="ECO:0000256" key="1">
    <source>
        <dbReference type="ARBA" id="ARBA00005118"/>
    </source>
</evidence>
<dbReference type="NCBIfam" id="NF009007">
    <property type="entry name" value="PRK12352.1"/>
    <property type="match status" value="1"/>
</dbReference>
<evidence type="ECO:0000256" key="7">
    <source>
        <dbReference type="ARBA" id="ARBA00048467"/>
    </source>
</evidence>
<sequence length="320" mass="34459">MNKQKIVIALGGNAIQMGNGATAEDQKQACYQTAKQLAQISKSGHDIVITHGNGPQVGNIVLQQQLNQSEKLPAMPLDTCGAMSQGMIGYWLQNALYEVFQQEGVTRTAATTLTQVVVDQNDPAFQHPTKPIGSFYNEAEAKELTETKGYTMKEDAGRGYRRLVPSPKPIDIIEKATIQSLIDNEFVVIAGGGGGIPVAKRDGKLVGVEAVIDKDLTTEKLAELIDADTLLILTAVEKISLHFGSQQQQDLEQLTYEQTVTYKDQGHFAPGSMLPKVEAALAFVDSKPGRKAIITSLDKAYDAILGKAGTTILSKEACLS</sequence>
<dbReference type="FunFam" id="3.40.1160.10:FF:000007">
    <property type="entry name" value="Carbamate kinase"/>
    <property type="match status" value="1"/>
</dbReference>
<dbReference type="NCBIfam" id="TIGR00746">
    <property type="entry name" value="arcC"/>
    <property type="match status" value="1"/>
</dbReference>
<dbReference type="PRINTS" id="PR01469">
    <property type="entry name" value="CARBMTKINASE"/>
</dbReference>
<dbReference type="EMBL" id="AVBF01000026">
    <property type="protein sequence ID" value="KGP72645.1"/>
    <property type="molecule type" value="Genomic_DNA"/>
</dbReference>
<dbReference type="CDD" id="cd04235">
    <property type="entry name" value="AAK_CK"/>
    <property type="match status" value="1"/>
</dbReference>
<dbReference type="InterPro" id="IPR003964">
    <property type="entry name" value="Carb_kinase"/>
</dbReference>
<dbReference type="GO" id="GO:0008804">
    <property type="term" value="F:carbamate kinase activity"/>
    <property type="evidence" value="ECO:0007669"/>
    <property type="project" value="UniProtKB-UniRule"/>
</dbReference>
<evidence type="ECO:0000313" key="12">
    <source>
        <dbReference type="Proteomes" id="UP000030147"/>
    </source>
</evidence>
<dbReference type="InterPro" id="IPR001048">
    <property type="entry name" value="Asp/Glu/Uridylate_kinase"/>
</dbReference>
<dbReference type="OrthoDB" id="9766717at2"/>
<dbReference type="UniPathway" id="UPA00996">
    <property type="reaction ID" value="UER00366"/>
</dbReference>
<dbReference type="SUPFAM" id="SSF53633">
    <property type="entry name" value="Carbamate kinase-like"/>
    <property type="match status" value="1"/>
</dbReference>
<dbReference type="RefSeq" id="WP_036819421.1">
    <property type="nucleotide sequence ID" value="NZ_AVBF01000026.1"/>
</dbReference>
<dbReference type="Proteomes" id="UP000030147">
    <property type="component" value="Unassembled WGS sequence"/>
</dbReference>
<keyword evidence="5 9" id="KW-0808">Transferase</keyword>
<evidence type="ECO:0000313" key="11">
    <source>
        <dbReference type="EMBL" id="KGP72645.1"/>
    </source>
</evidence>
<reference evidence="11 12" key="1">
    <citation type="journal article" date="2015" name="Stand. Genomic Sci.">
        <title>High quality draft genome sequence of the moderately halophilic bacterium Pontibacillus yanchengensis Y32(T) and comparison among Pontibacillus genomes.</title>
        <authorList>
            <person name="Huang J."/>
            <person name="Qiao Z.X."/>
            <person name="Tang J.W."/>
            <person name="Wang G."/>
        </authorList>
    </citation>
    <scope>NUCLEOTIDE SEQUENCE [LARGE SCALE GENOMIC DNA]</scope>
    <source>
        <strain evidence="11 12">Y32</strain>
    </source>
</reference>
<keyword evidence="4" id="KW-0056">Arginine metabolism</keyword>
<dbReference type="InterPro" id="IPR036393">
    <property type="entry name" value="AceGlu_kinase-like_sf"/>
</dbReference>
<comment type="caution">
    <text evidence="11">The sequence shown here is derived from an EMBL/GenBank/DDBJ whole genome shotgun (WGS) entry which is preliminary data.</text>
</comment>
<evidence type="ECO:0000256" key="5">
    <source>
        <dbReference type="ARBA" id="ARBA00022679"/>
    </source>
</evidence>
<evidence type="ECO:0000259" key="10">
    <source>
        <dbReference type="Pfam" id="PF00696"/>
    </source>
</evidence>
<feature type="domain" description="Aspartate/glutamate/uridylate kinase" evidence="10">
    <location>
        <begin position="5"/>
        <end position="295"/>
    </location>
</feature>
<evidence type="ECO:0000256" key="2">
    <source>
        <dbReference type="ARBA" id="ARBA00011066"/>
    </source>
</evidence>
<gene>
    <name evidence="11" type="ORF">N782_11325</name>
</gene>
<dbReference type="GO" id="GO:0019546">
    <property type="term" value="P:L-arginine deiminase pathway"/>
    <property type="evidence" value="ECO:0007669"/>
    <property type="project" value="TreeGrafter"/>
</dbReference>
<protein>
    <recommendedName>
        <fullName evidence="3 8">Carbamate kinase</fullName>
    </recommendedName>
</protein>
<comment type="catalytic activity">
    <reaction evidence="7">
        <text>hydrogencarbonate + NH4(+) + ATP = carbamoyl phosphate + ADP + H2O + H(+)</text>
        <dbReference type="Rhea" id="RHEA:10152"/>
        <dbReference type="ChEBI" id="CHEBI:15377"/>
        <dbReference type="ChEBI" id="CHEBI:15378"/>
        <dbReference type="ChEBI" id="CHEBI:17544"/>
        <dbReference type="ChEBI" id="CHEBI:28938"/>
        <dbReference type="ChEBI" id="CHEBI:30616"/>
        <dbReference type="ChEBI" id="CHEBI:58228"/>
        <dbReference type="ChEBI" id="CHEBI:456216"/>
        <dbReference type="EC" id="2.7.2.2"/>
    </reaction>
</comment>
<name>A0A0A2TTN4_9BACI</name>
<evidence type="ECO:0000256" key="4">
    <source>
        <dbReference type="ARBA" id="ARBA00022503"/>
    </source>
</evidence>
<evidence type="ECO:0000256" key="8">
    <source>
        <dbReference type="NCBIfam" id="TIGR00746"/>
    </source>
</evidence>
<comment type="pathway">
    <text evidence="1">Metabolic intermediate metabolism; carbamoyl phosphate degradation; CO(2) and NH(3) from carbamoyl phosphate: step 1/1.</text>
</comment>
<keyword evidence="12" id="KW-1185">Reference proteome</keyword>
<dbReference type="GO" id="GO:0005829">
    <property type="term" value="C:cytosol"/>
    <property type="evidence" value="ECO:0007669"/>
    <property type="project" value="TreeGrafter"/>
</dbReference>
<dbReference type="Gene3D" id="3.40.1160.10">
    <property type="entry name" value="Acetylglutamate kinase-like"/>
    <property type="match status" value="1"/>
</dbReference>
<proteinExistence type="inferred from homology"/>
<dbReference type="PIRSF" id="PIRSF000723">
    <property type="entry name" value="Carbamate_kin"/>
    <property type="match status" value="1"/>
</dbReference>
<evidence type="ECO:0000256" key="3">
    <source>
        <dbReference type="ARBA" id="ARBA00013070"/>
    </source>
</evidence>
<keyword evidence="6 9" id="KW-0418">Kinase</keyword>